<dbReference type="RefSeq" id="XP_010916990.1">
    <property type="nucleotide sequence ID" value="XM_010918688.3"/>
</dbReference>
<dbReference type="InterPro" id="IPR003676">
    <property type="entry name" value="SAUR_fam"/>
</dbReference>
<proteinExistence type="inferred from homology"/>
<evidence type="ECO:0000256" key="1">
    <source>
        <dbReference type="ARBA" id="ARBA00006974"/>
    </source>
</evidence>
<dbReference type="GeneID" id="105041695"/>
<evidence type="ECO:0000313" key="2">
    <source>
        <dbReference type="Proteomes" id="UP000504607"/>
    </source>
</evidence>
<comment type="similarity">
    <text evidence="1">Belongs to the ARG7 family.</text>
</comment>
<dbReference type="PANTHER" id="PTHR35296">
    <property type="entry name" value="EXPRESSED PROTEIN"/>
    <property type="match status" value="1"/>
</dbReference>
<dbReference type="OrthoDB" id="1052757at2759"/>
<dbReference type="AlphaFoldDB" id="A0A6I9QXL3"/>
<dbReference type="FunCoup" id="A0A6I9QXL3">
    <property type="interactions" value="1066"/>
</dbReference>
<dbReference type="GO" id="GO:0009733">
    <property type="term" value="P:response to auxin"/>
    <property type="evidence" value="ECO:0007669"/>
    <property type="project" value="InterPro"/>
</dbReference>
<organism evidence="2 3">
    <name type="scientific">Elaeis guineensis var. tenera</name>
    <name type="common">Oil palm</name>
    <dbReference type="NCBI Taxonomy" id="51953"/>
    <lineage>
        <taxon>Eukaryota</taxon>
        <taxon>Viridiplantae</taxon>
        <taxon>Streptophyta</taxon>
        <taxon>Embryophyta</taxon>
        <taxon>Tracheophyta</taxon>
        <taxon>Spermatophyta</taxon>
        <taxon>Magnoliopsida</taxon>
        <taxon>Liliopsida</taxon>
        <taxon>Arecaceae</taxon>
        <taxon>Arecoideae</taxon>
        <taxon>Cocoseae</taxon>
        <taxon>Elaeidinae</taxon>
        <taxon>Elaeis</taxon>
    </lineage>
</organism>
<name>A0A6I9QXL3_ELAGV</name>
<dbReference type="Proteomes" id="UP000504607">
    <property type="component" value="Chromosome 3"/>
</dbReference>
<dbReference type="PANTHER" id="PTHR35296:SF3">
    <property type="entry name" value="EXPRESSED PROTEIN"/>
    <property type="match status" value="1"/>
</dbReference>
<protein>
    <submittedName>
        <fullName evidence="3">Auxin-responsive protein SAUR78</fullName>
    </submittedName>
</protein>
<evidence type="ECO:0000313" key="3">
    <source>
        <dbReference type="RefSeq" id="XP_010916990.1"/>
    </source>
</evidence>
<accession>A0A6I9QXL3</accession>
<dbReference type="InParanoid" id="A0A6I9QXL3"/>
<gene>
    <name evidence="3" type="primary">LOC105041695</name>
</gene>
<dbReference type="KEGG" id="egu:105041695"/>
<keyword evidence="2" id="KW-1185">Reference proteome</keyword>
<reference evidence="3" key="1">
    <citation type="submission" date="2025-08" db="UniProtKB">
        <authorList>
            <consortium name="RefSeq"/>
        </authorList>
    </citation>
    <scope>IDENTIFICATION</scope>
</reference>
<sequence length="136" mass="15478">MPSPANSIAGAGPIGCCVFLRWPSSSSRLGYRTLPPVDGFNEEEDSTVRVVVGKERRVFLVDPFVLDMDPFRVLLEMVRKERKGRESKRKDAIFVDVDAILFEHMLWLVYNDCSSSSASMLQLNLKEIIEFYSQDN</sequence>
<dbReference type="Pfam" id="PF02519">
    <property type="entry name" value="Auxin_inducible"/>
    <property type="match status" value="1"/>
</dbReference>